<keyword evidence="5" id="KW-1185">Reference proteome</keyword>
<dbReference type="GO" id="GO:0005246">
    <property type="term" value="F:calcium channel regulator activity"/>
    <property type="evidence" value="ECO:0007669"/>
    <property type="project" value="TreeGrafter"/>
</dbReference>
<gene>
    <name evidence="4" type="primary">Rem1</name>
    <name evidence="4" type="ORF">EVAR_47512_1</name>
</gene>
<accession>A0A4C1XSM9</accession>
<dbReference type="EMBL" id="BGZK01000945">
    <property type="protein sequence ID" value="GBP66012.1"/>
    <property type="molecule type" value="Genomic_DNA"/>
</dbReference>
<dbReference type="GO" id="GO:0005886">
    <property type="term" value="C:plasma membrane"/>
    <property type="evidence" value="ECO:0007669"/>
    <property type="project" value="TreeGrafter"/>
</dbReference>
<dbReference type="PROSITE" id="PS51421">
    <property type="entry name" value="RAS"/>
    <property type="match status" value="1"/>
</dbReference>
<feature type="compositionally biased region" description="Low complexity" evidence="3">
    <location>
        <begin position="237"/>
        <end position="248"/>
    </location>
</feature>
<dbReference type="SUPFAM" id="SSF52540">
    <property type="entry name" value="P-loop containing nucleoside triphosphate hydrolases"/>
    <property type="match status" value="1"/>
</dbReference>
<evidence type="ECO:0000256" key="2">
    <source>
        <dbReference type="ARBA" id="ARBA00022553"/>
    </source>
</evidence>
<feature type="region of interest" description="Disordered" evidence="3">
    <location>
        <begin position="198"/>
        <end position="253"/>
    </location>
</feature>
<keyword evidence="2" id="KW-0597">Phosphoprotein</keyword>
<evidence type="ECO:0000313" key="5">
    <source>
        <dbReference type="Proteomes" id="UP000299102"/>
    </source>
</evidence>
<name>A0A4C1XSM9_EUMVA</name>
<dbReference type="Gene3D" id="3.40.50.300">
    <property type="entry name" value="P-loop containing nucleotide triphosphate hydrolases"/>
    <property type="match status" value="2"/>
</dbReference>
<proteinExistence type="inferred from homology"/>
<dbReference type="InterPro" id="IPR027417">
    <property type="entry name" value="P-loop_NTPase"/>
</dbReference>
<organism evidence="4 5">
    <name type="scientific">Eumeta variegata</name>
    <name type="common">Bagworm moth</name>
    <name type="synonym">Eumeta japonica</name>
    <dbReference type="NCBI Taxonomy" id="151549"/>
    <lineage>
        <taxon>Eukaryota</taxon>
        <taxon>Metazoa</taxon>
        <taxon>Ecdysozoa</taxon>
        <taxon>Arthropoda</taxon>
        <taxon>Hexapoda</taxon>
        <taxon>Insecta</taxon>
        <taxon>Pterygota</taxon>
        <taxon>Neoptera</taxon>
        <taxon>Endopterygota</taxon>
        <taxon>Lepidoptera</taxon>
        <taxon>Glossata</taxon>
        <taxon>Ditrysia</taxon>
        <taxon>Tineoidea</taxon>
        <taxon>Psychidae</taxon>
        <taxon>Oiketicinae</taxon>
        <taxon>Eumeta</taxon>
    </lineage>
</organism>
<dbReference type="Pfam" id="PF00071">
    <property type="entry name" value="Ras"/>
    <property type="match status" value="1"/>
</dbReference>
<evidence type="ECO:0000256" key="3">
    <source>
        <dbReference type="SAM" id="MobiDB-lite"/>
    </source>
</evidence>
<comment type="similarity">
    <text evidence="1">Belongs to the small GTPase superfamily. RGK family.</text>
</comment>
<dbReference type="STRING" id="151549.A0A4C1XSM9"/>
<dbReference type="GO" id="GO:0003924">
    <property type="term" value="F:GTPase activity"/>
    <property type="evidence" value="ECO:0007669"/>
    <property type="project" value="InterPro"/>
</dbReference>
<dbReference type="InterPro" id="IPR051641">
    <property type="entry name" value="RGK_GTP-binding_reg"/>
</dbReference>
<dbReference type="InterPro" id="IPR001806">
    <property type="entry name" value="Small_GTPase"/>
</dbReference>
<dbReference type="OrthoDB" id="5239715at2759"/>
<protein>
    <submittedName>
        <fullName evidence="4">GTP-binding protein REM 1</fullName>
    </submittedName>
</protein>
<dbReference type="GO" id="GO:0005525">
    <property type="term" value="F:GTP binding"/>
    <property type="evidence" value="ECO:0007669"/>
    <property type="project" value="InterPro"/>
</dbReference>
<dbReference type="AlphaFoldDB" id="A0A4C1XSM9"/>
<evidence type="ECO:0000256" key="1">
    <source>
        <dbReference type="ARBA" id="ARBA00008846"/>
    </source>
</evidence>
<feature type="compositionally biased region" description="Basic residues" evidence="3">
    <location>
        <begin position="208"/>
        <end position="227"/>
    </location>
</feature>
<evidence type="ECO:0000313" key="4">
    <source>
        <dbReference type="EMBL" id="GBP66012.1"/>
    </source>
</evidence>
<dbReference type="Proteomes" id="UP000299102">
    <property type="component" value="Unassembled WGS sequence"/>
</dbReference>
<reference evidence="4 5" key="1">
    <citation type="journal article" date="2019" name="Commun. Biol.">
        <title>The bagworm genome reveals a unique fibroin gene that provides high tensile strength.</title>
        <authorList>
            <person name="Kono N."/>
            <person name="Nakamura H."/>
            <person name="Ohtoshi R."/>
            <person name="Tomita M."/>
            <person name="Numata K."/>
            <person name="Arakawa K."/>
        </authorList>
    </citation>
    <scope>NUCLEOTIDE SEQUENCE [LARGE SCALE GENOMIC DNA]</scope>
</reference>
<comment type="caution">
    <text evidence="4">The sequence shown here is derived from an EMBL/GenBank/DDBJ whole genome shotgun (WGS) entry which is preliminary data.</text>
</comment>
<sequence length="282" mass="31370">MSHRTRKRPAECLASLPLNYDRSAARAARELVHSLQMYCKLFHPIAYSSLQSEGSAHGYCVVYSTADRASFGEAERRLQTLWAAGHTARRAVILGNKADLALQGRAHGRSVPVPMYLTDGLFAIGIKNRSQTRIEVRIEGETRIEVVVDSSFEVNRLEGKSLATSYECKFIETSVGINHNVDELLVGLLTQIRLKQQHSERRSVPSHQKLHLLKSKRGGSRKTRSRGRSPPGEREAPAAAPAHASAASTPRKRTRLSASVKVYDLLLEFVNLGARISRFFDE</sequence>
<dbReference type="PANTHER" id="PTHR45775:SF6">
    <property type="entry name" value="RAD, GEM_KIR FAMILY MEMBER 2, ISOFORM C"/>
    <property type="match status" value="1"/>
</dbReference>
<dbReference type="PANTHER" id="PTHR45775">
    <property type="entry name" value="RAD, GEM/KIR FAMILY MEMBER 2, ISOFORM C"/>
    <property type="match status" value="1"/>
</dbReference>